<evidence type="ECO:0000313" key="1">
    <source>
        <dbReference type="EMBL" id="PDT44075.1"/>
    </source>
</evidence>
<evidence type="ECO:0000313" key="2">
    <source>
        <dbReference type="Proteomes" id="UP000220353"/>
    </source>
</evidence>
<proteinExistence type="predicted"/>
<dbReference type="Proteomes" id="UP000220353">
    <property type="component" value="Unassembled WGS sequence"/>
</dbReference>
<reference evidence="1 2" key="1">
    <citation type="submission" date="2017-09" db="EMBL/GenBank/DDBJ databases">
        <title>Comparative genomics of rhizobia isolated from Phaseolus vulgaris in China.</title>
        <authorList>
            <person name="Tong W."/>
        </authorList>
    </citation>
    <scope>NUCLEOTIDE SEQUENCE [LARGE SCALE GENOMIC DNA]</scope>
    <source>
        <strain evidence="1 2">PCH1</strain>
    </source>
</reference>
<sequence length="71" mass="8472">MLDLQMPNTRSTIYPAQLVQLRRVFDDELMRRGWSRQGDRAENLASRIFYLYQSGTRSSHELHERLTEDES</sequence>
<protein>
    <submittedName>
        <fullName evidence="1">Uncharacterized protein</fullName>
    </submittedName>
</protein>
<accession>A0A2A6LNZ2</accession>
<gene>
    <name evidence="1" type="ORF">CO661_31235</name>
</gene>
<name>A0A2A6LNZ2_RHIFR</name>
<dbReference type="EMBL" id="NWTC01000042">
    <property type="protein sequence ID" value="PDT44075.1"/>
    <property type="molecule type" value="Genomic_DNA"/>
</dbReference>
<comment type="caution">
    <text evidence="1">The sequence shown here is derived from an EMBL/GenBank/DDBJ whole genome shotgun (WGS) entry which is preliminary data.</text>
</comment>
<dbReference type="AlphaFoldDB" id="A0A2A6LNZ2"/>
<organism evidence="1 2">
    <name type="scientific">Rhizobium fredii</name>
    <name type="common">Sinorhizobium fredii</name>
    <dbReference type="NCBI Taxonomy" id="380"/>
    <lineage>
        <taxon>Bacteria</taxon>
        <taxon>Pseudomonadati</taxon>
        <taxon>Pseudomonadota</taxon>
        <taxon>Alphaproteobacteria</taxon>
        <taxon>Hyphomicrobiales</taxon>
        <taxon>Rhizobiaceae</taxon>
        <taxon>Sinorhizobium/Ensifer group</taxon>
        <taxon>Sinorhizobium</taxon>
    </lineage>
</organism>